<reference evidence="3 4" key="1">
    <citation type="submission" date="2016-10" db="EMBL/GenBank/DDBJ databases">
        <authorList>
            <person name="de Groot N.N."/>
        </authorList>
    </citation>
    <scope>NUCLEOTIDE SEQUENCE [LARGE SCALE GENOMIC DNA]</scope>
    <source>
        <strain evidence="3 4">DSM 23031</strain>
    </source>
</reference>
<proteinExistence type="predicted"/>
<evidence type="ECO:0000256" key="1">
    <source>
        <dbReference type="SAM" id="SignalP"/>
    </source>
</evidence>
<dbReference type="EMBL" id="FNWQ01000002">
    <property type="protein sequence ID" value="SEH33362.1"/>
    <property type="molecule type" value="Genomic_DNA"/>
</dbReference>
<dbReference type="OrthoDB" id="933310at2"/>
<dbReference type="STRING" id="680127.SAMN05421593_2275"/>
<dbReference type="RefSeq" id="WP_139265725.1">
    <property type="nucleotide sequence ID" value="NZ_FNWQ01000002.1"/>
</dbReference>
<evidence type="ECO:0000259" key="2">
    <source>
        <dbReference type="Pfam" id="PF00386"/>
    </source>
</evidence>
<feature type="chain" id="PRO_5011468158" description="C1q domain-containing protein" evidence="1">
    <location>
        <begin position="19"/>
        <end position="278"/>
    </location>
</feature>
<protein>
    <recommendedName>
        <fullName evidence="2">C1q domain-containing protein</fullName>
    </recommendedName>
</protein>
<accession>A0A1H6HE31</accession>
<dbReference type="SUPFAM" id="SSF49842">
    <property type="entry name" value="TNF-like"/>
    <property type="match status" value="1"/>
</dbReference>
<organism evidence="3 4">
    <name type="scientific">Chryseobacterium culicis</name>
    <dbReference type="NCBI Taxonomy" id="680127"/>
    <lineage>
        <taxon>Bacteria</taxon>
        <taxon>Pseudomonadati</taxon>
        <taxon>Bacteroidota</taxon>
        <taxon>Flavobacteriia</taxon>
        <taxon>Flavobacteriales</taxon>
        <taxon>Weeksellaceae</taxon>
        <taxon>Chryseobacterium group</taxon>
        <taxon>Chryseobacterium</taxon>
    </lineage>
</organism>
<name>A0A1H6HE31_CHRCI</name>
<dbReference type="AlphaFoldDB" id="A0A1H6HE31"/>
<dbReference type="InterPro" id="IPR008983">
    <property type="entry name" value="Tumour_necrosis_fac-like_dom"/>
</dbReference>
<dbReference type="Proteomes" id="UP000198561">
    <property type="component" value="Unassembled WGS sequence"/>
</dbReference>
<evidence type="ECO:0000313" key="3">
    <source>
        <dbReference type="EMBL" id="SEH33362.1"/>
    </source>
</evidence>
<dbReference type="InterPro" id="IPR001073">
    <property type="entry name" value="C1q_dom"/>
</dbReference>
<keyword evidence="1" id="KW-0732">Signal</keyword>
<sequence length="278" mass="30020">MKNLFVLPLAMVSAMAFSQVGINTTTPDPSSILEIQSTNKGLLIPRVALTGINDLTTITNPANGLLVFATANAGTAPNNVVRNNFYKFNADVNQWQLIMDDSVLSKIPKVADLIGFNKTGNDTTWLSADLSGGANIRQVMFDKVNLGTNYNPSTGEYTASKTGYYSFDINITLSSGTAFQKNLRLGASNPYTGAKPTSVGNGIFSFFSEPFVSAYTADGSGVNHPVTLQSKGIIFMTQGQKVVFVTRFIDPAQLTLNIEAMGYNRVVNNFLNVTYYSN</sequence>
<gene>
    <name evidence="3" type="ORF">SAMN05421593_2275</name>
</gene>
<evidence type="ECO:0000313" key="4">
    <source>
        <dbReference type="Proteomes" id="UP000198561"/>
    </source>
</evidence>
<dbReference type="Pfam" id="PF00386">
    <property type="entry name" value="C1q"/>
    <property type="match status" value="1"/>
</dbReference>
<feature type="domain" description="C1q" evidence="2">
    <location>
        <begin position="131"/>
        <end position="182"/>
    </location>
</feature>
<feature type="signal peptide" evidence="1">
    <location>
        <begin position="1"/>
        <end position="18"/>
    </location>
</feature>
<dbReference type="Gene3D" id="2.60.120.40">
    <property type="match status" value="1"/>
</dbReference>